<dbReference type="SMART" id="SM00829">
    <property type="entry name" value="PKS_ER"/>
    <property type="match status" value="1"/>
</dbReference>
<dbReference type="SUPFAM" id="SSF50129">
    <property type="entry name" value="GroES-like"/>
    <property type="match status" value="1"/>
</dbReference>
<dbReference type="InterPro" id="IPR011032">
    <property type="entry name" value="GroES-like_sf"/>
</dbReference>
<reference evidence="6 7" key="1">
    <citation type="submission" date="2014-03" db="EMBL/GenBank/DDBJ databases">
        <title>Bradyrhizobium valentinum sp. nov., isolated from effective nodules of Lupinus mariae-josephae, a lupine endemic of basic-lime soils in Eastern Spain.</title>
        <authorList>
            <person name="Duran D."/>
            <person name="Rey L."/>
            <person name="Navarro A."/>
            <person name="Busquets A."/>
            <person name="Imperial J."/>
            <person name="Ruiz-Argueso T."/>
        </authorList>
    </citation>
    <scope>NUCLEOTIDE SEQUENCE [LARGE SCALE GENOMIC DNA]</scope>
    <source>
        <strain evidence="6 7">Ro19</strain>
    </source>
</reference>
<protein>
    <submittedName>
        <fullName evidence="6">L-iditol 2-dehydrogenase</fullName>
    </submittedName>
</protein>
<comment type="caution">
    <text evidence="6">The sequence shown here is derived from an EMBL/GenBank/DDBJ whole genome shotgun (WGS) entry which is preliminary data.</text>
</comment>
<feature type="domain" description="Enoyl reductase (ER)" evidence="5">
    <location>
        <begin position="18"/>
        <end position="325"/>
    </location>
</feature>
<dbReference type="InterPro" id="IPR020843">
    <property type="entry name" value="ER"/>
</dbReference>
<dbReference type="Pfam" id="PF00107">
    <property type="entry name" value="ADH_zinc_N"/>
    <property type="match status" value="1"/>
</dbReference>
<comment type="cofactor">
    <cofactor evidence="4">
        <name>Zn(2+)</name>
        <dbReference type="ChEBI" id="CHEBI:29105"/>
    </cofactor>
</comment>
<keyword evidence="2 4" id="KW-0862">Zinc</keyword>
<dbReference type="Gene3D" id="3.40.50.720">
    <property type="entry name" value="NAD(P)-binding Rossmann-like Domain"/>
    <property type="match status" value="1"/>
</dbReference>
<dbReference type="AlphaFoldDB" id="A0A0R3N5W2"/>
<proteinExistence type="inferred from homology"/>
<dbReference type="InterPro" id="IPR013149">
    <property type="entry name" value="ADH-like_C"/>
</dbReference>
<organism evidence="6 7">
    <name type="scientific">Bradyrhizobium retamae</name>
    <dbReference type="NCBI Taxonomy" id="1300035"/>
    <lineage>
        <taxon>Bacteria</taxon>
        <taxon>Pseudomonadati</taxon>
        <taxon>Pseudomonadota</taxon>
        <taxon>Alphaproteobacteria</taxon>
        <taxon>Hyphomicrobiales</taxon>
        <taxon>Nitrobacteraceae</taxon>
        <taxon>Bradyrhizobium</taxon>
    </lineage>
</organism>
<dbReference type="PANTHER" id="PTHR43401">
    <property type="entry name" value="L-THREONINE 3-DEHYDROGENASE"/>
    <property type="match status" value="1"/>
</dbReference>
<evidence type="ECO:0000313" key="7">
    <source>
        <dbReference type="Proteomes" id="UP000052023"/>
    </source>
</evidence>
<dbReference type="Gene3D" id="3.90.180.10">
    <property type="entry name" value="Medium-chain alcohol dehydrogenases, catalytic domain"/>
    <property type="match status" value="2"/>
</dbReference>
<dbReference type="GO" id="GO:0008270">
    <property type="term" value="F:zinc ion binding"/>
    <property type="evidence" value="ECO:0007669"/>
    <property type="project" value="InterPro"/>
</dbReference>
<evidence type="ECO:0000256" key="2">
    <source>
        <dbReference type="ARBA" id="ARBA00022833"/>
    </source>
</evidence>
<evidence type="ECO:0000256" key="4">
    <source>
        <dbReference type="RuleBase" id="RU361277"/>
    </source>
</evidence>
<dbReference type="InterPro" id="IPR002328">
    <property type="entry name" value="ADH_Zn_CS"/>
</dbReference>
<dbReference type="InterPro" id="IPR036291">
    <property type="entry name" value="NAD(P)-bd_dom_sf"/>
</dbReference>
<dbReference type="InterPro" id="IPR050129">
    <property type="entry name" value="Zn_alcohol_dh"/>
</dbReference>
<keyword evidence="3" id="KW-0560">Oxidoreductase</keyword>
<evidence type="ECO:0000256" key="3">
    <source>
        <dbReference type="ARBA" id="ARBA00023002"/>
    </source>
</evidence>
<dbReference type="EMBL" id="LLYA01000112">
    <property type="protein sequence ID" value="KRR27595.1"/>
    <property type="molecule type" value="Genomic_DNA"/>
</dbReference>
<dbReference type="Pfam" id="PF08240">
    <property type="entry name" value="ADH_N"/>
    <property type="match status" value="1"/>
</dbReference>
<evidence type="ECO:0000313" key="6">
    <source>
        <dbReference type="EMBL" id="KRR27595.1"/>
    </source>
</evidence>
<sequence>MNQISPIPQTMRAAVVAGPGQIRIETVLRPEPAPGQVRVRLQGCGVCASNLAVWAGPEWMRYPTDPGGLGHEGWGIVDAVGDDVVGLAPGDRVAALSYHSYAEYDVADADAIVPLPAAMDGEPFPGEPLGCAMNIFRRSDISAGQTVAIVGIGFLGAILTRLAANAGAHIIAISRRGFSLDVARRMGAAECIQMNGHDGIVKQVASLTSGVLCDRVIEAVGKQQSLDLAAELTRERGRLIIAGYHQDGPRQINMQLWNWRGIDVINAHERDPQVYMRGIRESVDAVVSGKLDPSSLYTHRFSLDRLEAALNATRDRPDRFLKALVTFT</sequence>
<keyword evidence="1 4" id="KW-0479">Metal-binding</keyword>
<name>A0A0R3N5W2_9BRAD</name>
<dbReference type="PROSITE" id="PS00059">
    <property type="entry name" value="ADH_ZINC"/>
    <property type="match status" value="1"/>
</dbReference>
<accession>A0A0R3N5W2</accession>
<dbReference type="CDD" id="cd08269">
    <property type="entry name" value="Zn_ADH9"/>
    <property type="match status" value="1"/>
</dbReference>
<dbReference type="GO" id="GO:0016616">
    <property type="term" value="F:oxidoreductase activity, acting on the CH-OH group of donors, NAD or NADP as acceptor"/>
    <property type="evidence" value="ECO:0007669"/>
    <property type="project" value="UniProtKB-ARBA"/>
</dbReference>
<evidence type="ECO:0000259" key="5">
    <source>
        <dbReference type="SMART" id="SM00829"/>
    </source>
</evidence>
<dbReference type="SUPFAM" id="SSF51735">
    <property type="entry name" value="NAD(P)-binding Rossmann-fold domains"/>
    <property type="match status" value="1"/>
</dbReference>
<dbReference type="PANTHER" id="PTHR43401:SF2">
    <property type="entry name" value="L-THREONINE 3-DEHYDROGENASE"/>
    <property type="match status" value="1"/>
</dbReference>
<evidence type="ECO:0000256" key="1">
    <source>
        <dbReference type="ARBA" id="ARBA00022723"/>
    </source>
</evidence>
<gene>
    <name evidence="6" type="ORF">CQ13_04195</name>
</gene>
<dbReference type="InterPro" id="IPR013154">
    <property type="entry name" value="ADH-like_N"/>
</dbReference>
<dbReference type="RefSeq" id="WP_057843444.1">
    <property type="nucleotide sequence ID" value="NZ_LLYA01000112.1"/>
</dbReference>
<keyword evidence="7" id="KW-1185">Reference proteome</keyword>
<dbReference type="Proteomes" id="UP000052023">
    <property type="component" value="Unassembled WGS sequence"/>
</dbReference>
<comment type="similarity">
    <text evidence="4">Belongs to the zinc-containing alcohol dehydrogenase family.</text>
</comment>